<reference evidence="3" key="1">
    <citation type="journal article" date="2019" name="Int. J. Syst. Evol. Microbiol.">
        <title>The Global Catalogue of Microorganisms (GCM) 10K type strain sequencing project: providing services to taxonomists for standard genome sequencing and annotation.</title>
        <authorList>
            <consortium name="The Broad Institute Genomics Platform"/>
            <consortium name="The Broad Institute Genome Sequencing Center for Infectious Disease"/>
            <person name="Wu L."/>
            <person name="Ma J."/>
        </authorList>
    </citation>
    <scope>NUCLEOTIDE SEQUENCE [LARGE SCALE GENOMIC DNA]</scope>
    <source>
        <strain evidence="3">CGMCC 4.7466</strain>
    </source>
</reference>
<comment type="caution">
    <text evidence="2">The sequence shown here is derived from an EMBL/GenBank/DDBJ whole genome shotgun (WGS) entry which is preliminary data.</text>
</comment>
<dbReference type="EMBL" id="JBHSJJ010000016">
    <property type="protein sequence ID" value="MFC4874283.1"/>
    <property type="molecule type" value="Genomic_DNA"/>
</dbReference>
<organism evidence="2 3">
    <name type="scientific">Negadavirga shengliensis</name>
    <dbReference type="NCBI Taxonomy" id="1389218"/>
    <lineage>
        <taxon>Bacteria</taxon>
        <taxon>Pseudomonadati</taxon>
        <taxon>Bacteroidota</taxon>
        <taxon>Cytophagia</taxon>
        <taxon>Cytophagales</taxon>
        <taxon>Cyclobacteriaceae</taxon>
        <taxon>Negadavirga</taxon>
    </lineage>
</organism>
<feature type="compositionally biased region" description="Polar residues" evidence="1">
    <location>
        <begin position="231"/>
        <end position="242"/>
    </location>
</feature>
<keyword evidence="3" id="KW-1185">Reference proteome</keyword>
<dbReference type="InterPro" id="IPR029475">
    <property type="entry name" value="DUF6807"/>
</dbReference>
<dbReference type="RefSeq" id="WP_377067974.1">
    <property type="nucleotide sequence ID" value="NZ_JBHSJJ010000016.1"/>
</dbReference>
<dbReference type="Proteomes" id="UP001595818">
    <property type="component" value="Unassembled WGS sequence"/>
</dbReference>
<evidence type="ECO:0000313" key="3">
    <source>
        <dbReference type="Proteomes" id="UP001595818"/>
    </source>
</evidence>
<gene>
    <name evidence="2" type="ORF">ACFPFU_21445</name>
</gene>
<evidence type="ECO:0000256" key="1">
    <source>
        <dbReference type="SAM" id="MobiDB-lite"/>
    </source>
</evidence>
<sequence>MMNTRRDLTFIMGLSLFMQIGAACTSENKESMNNEETLEEHVRLERNDAERKVDVYVDGSHFTSYIYPENIEKPVLYPIKTANGTYITRGFPLNNRSGERIDHPHHIGLWLNYGDVNGLDFWNNSSAIPADKKDRYGTIIHQSIESVDSGDKGELVVTADWVDHEGSVLLKEKTKFVFWGEGEKRIIDRITQLSALDKEILFKDNKEGMLGIRMARELEHPSNKPEKFTDAQGNPTDVPSMNNEGVTGLYRSSEGLEGDDVWGTRGKWMNLSGTINNEDISVAIIDHPDNVGYPTYWHARGYGLYAANPLGQKAMSEGKEELNHKLNAGESMTFRHRIVVYSGEKATDDTLNKEFDRFTRP</sequence>
<evidence type="ECO:0000313" key="2">
    <source>
        <dbReference type="EMBL" id="MFC4874283.1"/>
    </source>
</evidence>
<protein>
    <submittedName>
        <fullName evidence="2">PmoA family protein</fullName>
    </submittedName>
</protein>
<dbReference type="Pfam" id="PF14100">
    <property type="entry name" value="DUF6807"/>
    <property type="match status" value="1"/>
</dbReference>
<name>A0ABV9T760_9BACT</name>
<accession>A0ABV9T760</accession>
<dbReference type="PROSITE" id="PS51257">
    <property type="entry name" value="PROKAR_LIPOPROTEIN"/>
    <property type="match status" value="1"/>
</dbReference>
<proteinExistence type="predicted"/>
<feature type="region of interest" description="Disordered" evidence="1">
    <location>
        <begin position="221"/>
        <end position="242"/>
    </location>
</feature>